<dbReference type="GeneID" id="68297851"/>
<dbReference type="EMBL" id="BOLY01000009">
    <property type="protein sequence ID" value="GIZ49243.1"/>
    <property type="molecule type" value="Genomic_DNA"/>
</dbReference>
<dbReference type="RefSeq" id="XP_044663730.1">
    <property type="nucleotide sequence ID" value="XM_044807795.1"/>
</dbReference>
<comment type="caution">
    <text evidence="1">The sequence shown here is derived from an EMBL/GenBank/DDBJ whole genome shotgun (WGS) entry which is preliminary data.</text>
</comment>
<dbReference type="SUPFAM" id="SSF53335">
    <property type="entry name" value="S-adenosyl-L-methionine-dependent methyltransferases"/>
    <property type="match status" value="1"/>
</dbReference>
<dbReference type="CDD" id="cd02440">
    <property type="entry name" value="AdoMet_MTases"/>
    <property type="match status" value="1"/>
</dbReference>
<dbReference type="OrthoDB" id="417697at2759"/>
<accession>A0A9P3L1N3</accession>
<dbReference type="InterPro" id="IPR029063">
    <property type="entry name" value="SAM-dependent_MTases_sf"/>
</dbReference>
<dbReference type="PANTHER" id="PTHR43591">
    <property type="entry name" value="METHYLTRANSFERASE"/>
    <property type="match status" value="1"/>
</dbReference>
<evidence type="ECO:0000313" key="1">
    <source>
        <dbReference type="EMBL" id="GIZ49243.1"/>
    </source>
</evidence>
<dbReference type="Pfam" id="PF13489">
    <property type="entry name" value="Methyltransf_23"/>
    <property type="match status" value="1"/>
</dbReference>
<sequence>MSSTNDTATTSPSNYPLGRNTLAPVRLNLQHLLWTTGNPSLLHHSIPLPSESRTPSEAEPFLIADVGTGTGIWSASLSLSGTLPSQARIEGFDIDLAQTPPKEWTPANVSWHKLDILKEPSTADGSPNLVGTFDVVHVRLLMLIVQNGDPMPLLRRLMALVKPGGYLHWQEYDSLSQKLVVAGQQHLTPEESVNASPKLERMRKAISQSVDVYRTHAWVQNVHERFDEVGGGLVAHERAWTHPSALPVKQETTFLVMREWCAGVRSRGEKGREEADELEKLCDDAEKECWRLGRSTVIDTQMVTWVVKKKAAAL</sequence>
<reference evidence="1 2" key="1">
    <citation type="submission" date="2021-01" db="EMBL/GenBank/DDBJ databases">
        <title>Cercospora kikuchii MAFF 305040 whole genome shotgun sequence.</title>
        <authorList>
            <person name="Kashiwa T."/>
            <person name="Suzuki T."/>
        </authorList>
    </citation>
    <scope>NUCLEOTIDE SEQUENCE [LARGE SCALE GENOMIC DNA]</scope>
    <source>
        <strain evidence="1 2">MAFF 305040</strain>
    </source>
</reference>
<dbReference type="AlphaFoldDB" id="A0A9P3L1N3"/>
<dbReference type="Gene3D" id="3.40.50.150">
    <property type="entry name" value="Vaccinia Virus protein VP39"/>
    <property type="match status" value="1"/>
</dbReference>
<proteinExistence type="predicted"/>
<protein>
    <recommendedName>
        <fullName evidence="3">Methyltransferase domain-containing protein</fullName>
    </recommendedName>
</protein>
<dbReference type="Proteomes" id="UP000825890">
    <property type="component" value="Unassembled WGS sequence"/>
</dbReference>
<name>A0A9P3L1N3_9PEZI</name>
<gene>
    <name evidence="1" type="ORF">CKM354_001227600</name>
</gene>
<evidence type="ECO:0000313" key="2">
    <source>
        <dbReference type="Proteomes" id="UP000825890"/>
    </source>
</evidence>
<keyword evidence="2" id="KW-1185">Reference proteome</keyword>
<organism evidence="1 2">
    <name type="scientific">Cercospora kikuchii</name>
    <dbReference type="NCBI Taxonomy" id="84275"/>
    <lineage>
        <taxon>Eukaryota</taxon>
        <taxon>Fungi</taxon>
        <taxon>Dikarya</taxon>
        <taxon>Ascomycota</taxon>
        <taxon>Pezizomycotina</taxon>
        <taxon>Dothideomycetes</taxon>
        <taxon>Dothideomycetidae</taxon>
        <taxon>Mycosphaerellales</taxon>
        <taxon>Mycosphaerellaceae</taxon>
        <taxon>Cercospora</taxon>
    </lineage>
</organism>
<evidence type="ECO:0008006" key="3">
    <source>
        <dbReference type="Google" id="ProtNLM"/>
    </source>
</evidence>
<dbReference type="PANTHER" id="PTHR43591:SF96">
    <property type="entry name" value="PUTATIVE-RELATED"/>
    <property type="match status" value="1"/>
</dbReference>